<feature type="region of interest" description="Disordered" evidence="1">
    <location>
        <begin position="130"/>
        <end position="152"/>
    </location>
</feature>
<evidence type="ECO:0000313" key="2">
    <source>
        <dbReference type="EMBL" id="KAJ8381285.1"/>
    </source>
</evidence>
<keyword evidence="3" id="KW-1185">Reference proteome</keyword>
<evidence type="ECO:0000313" key="3">
    <source>
        <dbReference type="Proteomes" id="UP001152622"/>
    </source>
</evidence>
<protein>
    <submittedName>
        <fullName evidence="2">Uncharacterized protein</fullName>
    </submittedName>
</protein>
<dbReference type="OrthoDB" id="8957740at2759"/>
<organism evidence="2 3">
    <name type="scientific">Synaphobranchus kaupii</name>
    <name type="common">Kaup's arrowtooth eel</name>
    <dbReference type="NCBI Taxonomy" id="118154"/>
    <lineage>
        <taxon>Eukaryota</taxon>
        <taxon>Metazoa</taxon>
        <taxon>Chordata</taxon>
        <taxon>Craniata</taxon>
        <taxon>Vertebrata</taxon>
        <taxon>Euteleostomi</taxon>
        <taxon>Actinopterygii</taxon>
        <taxon>Neopterygii</taxon>
        <taxon>Teleostei</taxon>
        <taxon>Anguilliformes</taxon>
        <taxon>Synaphobranchidae</taxon>
        <taxon>Synaphobranchus</taxon>
    </lineage>
</organism>
<comment type="caution">
    <text evidence="2">The sequence shown here is derived from an EMBL/GenBank/DDBJ whole genome shotgun (WGS) entry which is preliminary data.</text>
</comment>
<proteinExistence type="predicted"/>
<sequence>MVSGIEKQFFEGPKDGKGKSPKYSISDLDNDNFRTVGEILAVSLAQGGPAPTFFREWCYTFLATGDVDKMSISKEDIANNELSLLIAKPDADFIMLSCAVVYSEKGSARERAEVEIINFLQDFLQEIEESNREPADVDGEDIDGEDDGQDIEGRKRPLSVSWVLQWMTGQGNGQCVVGHSILNLTPPSSPDNVLANMFAFSPSVLATRSPSTKTGTRLIPPHPLIFLTILHTSVMRVSLPKVEQSRRHAALLVLLMVRLTIALSL</sequence>
<dbReference type="AlphaFoldDB" id="A0A9Q1JDU6"/>
<name>A0A9Q1JDU6_SYNKA</name>
<accession>A0A9Q1JDU6</accession>
<evidence type="ECO:0000256" key="1">
    <source>
        <dbReference type="SAM" id="MobiDB-lite"/>
    </source>
</evidence>
<gene>
    <name evidence="2" type="ORF">SKAU_G00020630</name>
</gene>
<reference evidence="2" key="1">
    <citation type="journal article" date="2023" name="Science">
        <title>Genome structures resolve the early diversification of teleost fishes.</title>
        <authorList>
            <person name="Parey E."/>
            <person name="Louis A."/>
            <person name="Montfort J."/>
            <person name="Bouchez O."/>
            <person name="Roques C."/>
            <person name="Iampietro C."/>
            <person name="Lluch J."/>
            <person name="Castinel A."/>
            <person name="Donnadieu C."/>
            <person name="Desvignes T."/>
            <person name="Floi Bucao C."/>
            <person name="Jouanno E."/>
            <person name="Wen M."/>
            <person name="Mejri S."/>
            <person name="Dirks R."/>
            <person name="Jansen H."/>
            <person name="Henkel C."/>
            <person name="Chen W.J."/>
            <person name="Zahm M."/>
            <person name="Cabau C."/>
            <person name="Klopp C."/>
            <person name="Thompson A.W."/>
            <person name="Robinson-Rechavi M."/>
            <person name="Braasch I."/>
            <person name="Lecointre G."/>
            <person name="Bobe J."/>
            <person name="Postlethwait J.H."/>
            <person name="Berthelot C."/>
            <person name="Roest Crollius H."/>
            <person name="Guiguen Y."/>
        </authorList>
    </citation>
    <scope>NUCLEOTIDE SEQUENCE</scope>
    <source>
        <strain evidence="2">WJC10195</strain>
    </source>
</reference>
<feature type="compositionally biased region" description="Acidic residues" evidence="1">
    <location>
        <begin position="136"/>
        <end position="150"/>
    </location>
</feature>
<dbReference type="EMBL" id="JAINUF010000001">
    <property type="protein sequence ID" value="KAJ8381285.1"/>
    <property type="molecule type" value="Genomic_DNA"/>
</dbReference>
<dbReference type="Proteomes" id="UP001152622">
    <property type="component" value="Chromosome 1"/>
</dbReference>